<dbReference type="InterPro" id="IPR019734">
    <property type="entry name" value="TPR_rpt"/>
</dbReference>
<dbReference type="SMART" id="SM00028">
    <property type="entry name" value="TPR"/>
    <property type="match status" value="3"/>
</dbReference>
<dbReference type="SUPFAM" id="SSF48452">
    <property type="entry name" value="TPR-like"/>
    <property type="match status" value="1"/>
</dbReference>
<dbReference type="PROSITE" id="PS50005">
    <property type="entry name" value="TPR"/>
    <property type="match status" value="1"/>
</dbReference>
<comment type="caution">
    <text evidence="2">The sequence shown here is derived from an EMBL/GenBank/DDBJ whole genome shotgun (WGS) entry which is preliminary data.</text>
</comment>
<evidence type="ECO:0000313" key="2">
    <source>
        <dbReference type="EMBL" id="HFH29873.1"/>
    </source>
</evidence>
<dbReference type="Pfam" id="PF13181">
    <property type="entry name" value="TPR_8"/>
    <property type="match status" value="1"/>
</dbReference>
<reference evidence="2" key="1">
    <citation type="journal article" date="2020" name="mSystems">
        <title>Genome- and Community-Level Interaction Insights into Carbon Utilization and Element Cycling Functions of Hydrothermarchaeota in Hydrothermal Sediment.</title>
        <authorList>
            <person name="Zhou Z."/>
            <person name="Liu Y."/>
            <person name="Xu W."/>
            <person name="Pan J."/>
            <person name="Luo Z.H."/>
            <person name="Li M."/>
        </authorList>
    </citation>
    <scope>NUCLEOTIDE SEQUENCE [LARGE SCALE GENOMIC DNA]</scope>
    <source>
        <strain evidence="2">SpSt-503</strain>
    </source>
</reference>
<keyword evidence="1" id="KW-0802">TPR repeat</keyword>
<dbReference type="Gene3D" id="1.25.40.10">
    <property type="entry name" value="Tetratricopeptide repeat domain"/>
    <property type="match status" value="1"/>
</dbReference>
<dbReference type="AlphaFoldDB" id="A0A7C3E9Z4"/>
<dbReference type="EMBL" id="DSVL01000314">
    <property type="protein sequence ID" value="HFH29873.1"/>
    <property type="molecule type" value="Genomic_DNA"/>
</dbReference>
<proteinExistence type="predicted"/>
<protein>
    <submittedName>
        <fullName evidence="2">Tetratricopeptide repeat protein</fullName>
    </submittedName>
</protein>
<accession>A0A7C3E9Z4</accession>
<sequence>MEKTVAFAVFILSFILMSLSCSSDGVGSYYTFLGTLEAKKKQSTEAIASFSQAAASRSAENRLYARYGLATVYADMGESQAALTLFEGIIKELSKEGSEPKGPEKELLYRSWYNRGLCFYALEDFNSATEAFRSALLVDGSRWNAKRNLELSLLAETKKRGSAASAGAVSTVKQNVPNPVLFDYIRQKEVDRWKSQQGKSSEESSIDY</sequence>
<dbReference type="PROSITE" id="PS51257">
    <property type="entry name" value="PROKAR_LIPOPROTEIN"/>
    <property type="match status" value="1"/>
</dbReference>
<organism evidence="2">
    <name type="scientific">Gracilinema caldarium</name>
    <dbReference type="NCBI Taxonomy" id="215591"/>
    <lineage>
        <taxon>Bacteria</taxon>
        <taxon>Pseudomonadati</taxon>
        <taxon>Spirochaetota</taxon>
        <taxon>Spirochaetia</taxon>
        <taxon>Spirochaetales</taxon>
        <taxon>Breznakiellaceae</taxon>
        <taxon>Gracilinema</taxon>
    </lineage>
</organism>
<feature type="repeat" description="TPR" evidence="1">
    <location>
        <begin position="109"/>
        <end position="142"/>
    </location>
</feature>
<dbReference type="InterPro" id="IPR011990">
    <property type="entry name" value="TPR-like_helical_dom_sf"/>
</dbReference>
<name>A0A7C3E9Z4_9SPIR</name>
<evidence type="ECO:0000256" key="1">
    <source>
        <dbReference type="PROSITE-ProRule" id="PRU00339"/>
    </source>
</evidence>
<gene>
    <name evidence="2" type="ORF">ENS59_10245</name>
</gene>